<protein>
    <submittedName>
        <fullName evidence="1">Uncharacterized short protein YbdD, DUF466 family</fullName>
    </submittedName>
</protein>
<keyword evidence="2" id="KW-1185">Reference proteome</keyword>
<gene>
    <name evidence="1" type="ORF">SAMN05518863_102448</name>
</gene>
<proteinExistence type="predicted"/>
<dbReference type="InterPro" id="IPR007423">
    <property type="entry name" value="Sel_put"/>
</dbReference>
<dbReference type="PANTHER" id="PTHR38453:SF1">
    <property type="entry name" value="CYTOPLASMIC PROTEIN"/>
    <property type="match status" value="1"/>
</dbReference>
<dbReference type="Proteomes" id="UP000198841">
    <property type="component" value="Unassembled WGS sequence"/>
</dbReference>
<dbReference type="PANTHER" id="PTHR38453">
    <property type="entry name" value="CYTOPLASMIC PROTEIN-RELATED"/>
    <property type="match status" value="1"/>
</dbReference>
<comment type="caution">
    <text evidence="1">The sequence shown here is derived from an EMBL/GenBank/DDBJ whole genome shotgun (WGS) entry which is preliminary data.</text>
</comment>
<sequence length="98" mass="11551">MSESIYHWRKPTGAWQIQQCLPIAPAAARQNLTRWQRIWQGLQQSFRLMVGVHDYQTYLKHMREHHPTIAPMDERAFHRHCLDARFPSQAGKLGKCPC</sequence>
<accession>A0A1I3TQL0</accession>
<dbReference type="RefSeq" id="WP_008106500.1">
    <property type="nucleotide sequence ID" value="NZ_FOSD01000002.1"/>
</dbReference>
<reference evidence="1 2" key="1">
    <citation type="submission" date="2016-10" db="EMBL/GenBank/DDBJ databases">
        <authorList>
            <person name="Varghese N."/>
            <person name="Submissions S."/>
        </authorList>
    </citation>
    <scope>NUCLEOTIDE SEQUENCE [LARGE SCALE GENOMIC DNA]</scope>
    <source>
        <strain evidence="1 2">YR512</strain>
    </source>
</reference>
<name>A0A1I3TQL0_9GAMM</name>
<organism evidence="1 2">
    <name type="scientific">Candidatus Pantoea symbiotica</name>
    <dbReference type="NCBI Taxonomy" id="1884370"/>
    <lineage>
        <taxon>Bacteria</taxon>
        <taxon>Pseudomonadati</taxon>
        <taxon>Pseudomonadota</taxon>
        <taxon>Gammaproteobacteria</taxon>
        <taxon>Enterobacterales</taxon>
        <taxon>Erwiniaceae</taxon>
        <taxon>Pantoea</taxon>
    </lineage>
</organism>
<dbReference type="Pfam" id="PF04328">
    <property type="entry name" value="Sel_put"/>
    <property type="match status" value="1"/>
</dbReference>
<dbReference type="EMBL" id="FOSD01000002">
    <property type="protein sequence ID" value="SFJ71931.1"/>
    <property type="molecule type" value="Genomic_DNA"/>
</dbReference>
<evidence type="ECO:0000313" key="2">
    <source>
        <dbReference type="Proteomes" id="UP000198841"/>
    </source>
</evidence>
<evidence type="ECO:0000313" key="1">
    <source>
        <dbReference type="EMBL" id="SFJ71931.1"/>
    </source>
</evidence>